<evidence type="ECO:0000313" key="3">
    <source>
        <dbReference type="Proteomes" id="UP000064967"/>
    </source>
</evidence>
<dbReference type="AlphaFoldDB" id="A0A0K1QAX4"/>
<reference evidence="2 3" key="1">
    <citation type="submission" date="2015-08" db="EMBL/GenBank/DDBJ databases">
        <authorList>
            <person name="Babu N.S."/>
            <person name="Beckwith C.J."/>
            <person name="Beseler K.G."/>
            <person name="Brison A."/>
            <person name="Carone J.V."/>
            <person name="Caskin T.P."/>
            <person name="Diamond M."/>
            <person name="Durham M.E."/>
            <person name="Foxe J.M."/>
            <person name="Go M."/>
            <person name="Henderson B.A."/>
            <person name="Jones I.B."/>
            <person name="McGettigan J.A."/>
            <person name="Micheletti S.J."/>
            <person name="Nasrallah M.E."/>
            <person name="Ortiz D."/>
            <person name="Piller C.R."/>
            <person name="Privatt S.R."/>
            <person name="Schneider S.L."/>
            <person name="Sharp S."/>
            <person name="Smith T.C."/>
            <person name="Stanton J.D."/>
            <person name="Ullery H.E."/>
            <person name="Wilson R.J."/>
            <person name="Serrano M.G."/>
            <person name="Buck G."/>
            <person name="Lee V."/>
            <person name="Wang Y."/>
            <person name="Carvalho R."/>
            <person name="Voegtly L."/>
            <person name="Shi R."/>
            <person name="Duckworth R."/>
            <person name="Johnson A."/>
            <person name="Loviza R."/>
            <person name="Walstead R."/>
            <person name="Shah Z."/>
            <person name="Kiflezghi M."/>
            <person name="Wade K."/>
            <person name="Ball S.L."/>
            <person name="Bradley K.W."/>
            <person name="Asai D.J."/>
            <person name="Bowman C.A."/>
            <person name="Russell D.A."/>
            <person name="Pope W.H."/>
            <person name="Jacobs-Sera D."/>
            <person name="Hendrix R.W."/>
            <person name="Hatfull G.F."/>
        </authorList>
    </citation>
    <scope>NUCLEOTIDE SEQUENCE [LARGE SCALE GENOMIC DNA]</scope>
    <source>
        <strain evidence="2 3">DSM 27648</strain>
    </source>
</reference>
<dbReference type="Proteomes" id="UP000064967">
    <property type="component" value="Chromosome"/>
</dbReference>
<proteinExistence type="predicted"/>
<dbReference type="EMBL" id="CP012333">
    <property type="protein sequence ID" value="AKV02812.1"/>
    <property type="molecule type" value="Genomic_DNA"/>
</dbReference>
<organism evidence="2 3">
    <name type="scientific">Labilithrix luteola</name>
    <dbReference type="NCBI Taxonomy" id="1391654"/>
    <lineage>
        <taxon>Bacteria</taxon>
        <taxon>Pseudomonadati</taxon>
        <taxon>Myxococcota</taxon>
        <taxon>Polyangia</taxon>
        <taxon>Polyangiales</taxon>
        <taxon>Labilitrichaceae</taxon>
        <taxon>Labilithrix</taxon>
    </lineage>
</organism>
<evidence type="ECO:0000256" key="1">
    <source>
        <dbReference type="SAM" id="MobiDB-lite"/>
    </source>
</evidence>
<dbReference type="KEGG" id="llu:AKJ09_09475"/>
<feature type="compositionally biased region" description="Polar residues" evidence="1">
    <location>
        <begin position="59"/>
        <end position="78"/>
    </location>
</feature>
<feature type="compositionally biased region" description="Basic and acidic residues" evidence="1">
    <location>
        <begin position="87"/>
        <end position="98"/>
    </location>
</feature>
<feature type="compositionally biased region" description="Pro residues" evidence="1">
    <location>
        <begin position="25"/>
        <end position="34"/>
    </location>
</feature>
<name>A0A0K1QAX4_9BACT</name>
<dbReference type="RefSeq" id="WP_146653676.1">
    <property type="nucleotide sequence ID" value="NZ_CP012333.1"/>
</dbReference>
<sequence length="126" mass="14001">MTNDRKKVATPTPIDEASADSPLRTLPPPRPPSIPVDIDLEAFAEVQAERDADDEETATRQMSPEQRTRIQQLASLITRSDGDEEETATRPHSPEQKARINAMAASKPPPQPVDVTPSERMRRHRG</sequence>
<accession>A0A0K1QAX4</accession>
<keyword evidence="3" id="KW-1185">Reference proteome</keyword>
<gene>
    <name evidence="2" type="ORF">AKJ09_09475</name>
</gene>
<feature type="region of interest" description="Disordered" evidence="1">
    <location>
        <begin position="1"/>
        <end position="126"/>
    </location>
</feature>
<protein>
    <submittedName>
        <fullName evidence="2">Uncharacterized protein</fullName>
    </submittedName>
</protein>
<evidence type="ECO:0000313" key="2">
    <source>
        <dbReference type="EMBL" id="AKV02812.1"/>
    </source>
</evidence>